<evidence type="ECO:0000313" key="1">
    <source>
        <dbReference type="EMBL" id="KAF2476429.1"/>
    </source>
</evidence>
<organism evidence="1 2">
    <name type="scientific">Lindgomyces ingoldianus</name>
    <dbReference type="NCBI Taxonomy" id="673940"/>
    <lineage>
        <taxon>Eukaryota</taxon>
        <taxon>Fungi</taxon>
        <taxon>Dikarya</taxon>
        <taxon>Ascomycota</taxon>
        <taxon>Pezizomycotina</taxon>
        <taxon>Dothideomycetes</taxon>
        <taxon>Pleosporomycetidae</taxon>
        <taxon>Pleosporales</taxon>
        <taxon>Lindgomycetaceae</taxon>
        <taxon>Lindgomyces</taxon>
    </lineage>
</organism>
<dbReference type="Proteomes" id="UP000799755">
    <property type="component" value="Unassembled WGS sequence"/>
</dbReference>
<keyword evidence="2" id="KW-1185">Reference proteome</keyword>
<accession>A0ACB6RAY4</accession>
<sequence length="715" mass="79327">MARGLLSWMRERTLRRRSLGYGLGPSDMPEPPPMDTRSKTWETTVTRVPSWPHDGSPLKKHDWVSYLYLIGDIVLVLLPIYFILLGIAAVTLNGKPTKNNRFGSKVEFAIQLGPTIFPIVFAAISGRSMKMIARYLAERGAKLSTLELLMASQSVWGTVESQLLMRRLTVVGANLLFLWSMSPLGGQASLRLLQKSPSSNFTVAPLRYLSTGPAGTAWAMSTTYVESNGKLTQVTPLYTAALLAPDTIKQGPEDTWGNVKIPRLDLANTSRPDSQGWINLPSNLSSAEDYYSLVGIPIVGRPRDQDSIFRIETTHFTTQCEPFKKMKIAADKNFTEIEQIAPGQIWQNMSTENNPLGQFRTFFLQTDIPLTQGDDGRLDAFFGFVNDSKVSHPFQKRKITYASNYITSSEDSFLNIANCSLAQIHTETEIQCAKAQCFAKRTRISLSDQRPAEFTGFDHSLIAELFLKAFPSTFDWVRGSTPTEQFLFNTSAFPFVSPTTNLESNPAWMDLSLLSAETFSRRLSLLLNTFYQLTIAPNSYLGDLPANFSLYGPDTIPRADMNVYLPSNLSASNTTFSKWWATFENTALPSGISFIGATTNATLSTTQEMYVCNFAWLALLLTAAGVIFLTGAASLVLKRKTLGPELFGFVTSMTYENPYVKVPEGGSMLDAMERARLLKDVELFVADVQGDRDVGHIALAAGVPLRKLERGRLYS</sequence>
<dbReference type="EMBL" id="MU003494">
    <property type="protein sequence ID" value="KAF2476429.1"/>
    <property type="molecule type" value="Genomic_DNA"/>
</dbReference>
<name>A0ACB6RAY4_9PLEO</name>
<protein>
    <submittedName>
        <fullName evidence="1">Uncharacterized protein</fullName>
    </submittedName>
</protein>
<proteinExistence type="predicted"/>
<comment type="caution">
    <text evidence="1">The sequence shown here is derived from an EMBL/GenBank/DDBJ whole genome shotgun (WGS) entry which is preliminary data.</text>
</comment>
<reference evidence="1" key="1">
    <citation type="journal article" date="2020" name="Stud. Mycol.">
        <title>101 Dothideomycetes genomes: a test case for predicting lifestyles and emergence of pathogens.</title>
        <authorList>
            <person name="Haridas S."/>
            <person name="Albert R."/>
            <person name="Binder M."/>
            <person name="Bloem J."/>
            <person name="Labutti K."/>
            <person name="Salamov A."/>
            <person name="Andreopoulos B."/>
            <person name="Baker S."/>
            <person name="Barry K."/>
            <person name="Bills G."/>
            <person name="Bluhm B."/>
            <person name="Cannon C."/>
            <person name="Castanera R."/>
            <person name="Culley D."/>
            <person name="Daum C."/>
            <person name="Ezra D."/>
            <person name="Gonzalez J."/>
            <person name="Henrissat B."/>
            <person name="Kuo A."/>
            <person name="Liang C."/>
            <person name="Lipzen A."/>
            <person name="Lutzoni F."/>
            <person name="Magnuson J."/>
            <person name="Mondo S."/>
            <person name="Nolan M."/>
            <person name="Ohm R."/>
            <person name="Pangilinan J."/>
            <person name="Park H.-J."/>
            <person name="Ramirez L."/>
            <person name="Alfaro M."/>
            <person name="Sun H."/>
            <person name="Tritt A."/>
            <person name="Yoshinaga Y."/>
            <person name="Zwiers L.-H."/>
            <person name="Turgeon B."/>
            <person name="Goodwin S."/>
            <person name="Spatafora J."/>
            <person name="Crous P."/>
            <person name="Grigoriev I."/>
        </authorList>
    </citation>
    <scope>NUCLEOTIDE SEQUENCE</scope>
    <source>
        <strain evidence="1">ATCC 200398</strain>
    </source>
</reference>
<gene>
    <name evidence="1" type="ORF">BDR25DRAFT_277535</name>
</gene>
<evidence type="ECO:0000313" key="2">
    <source>
        <dbReference type="Proteomes" id="UP000799755"/>
    </source>
</evidence>